<gene>
    <name evidence="1" type="ORF">BN869_000007797_1</name>
</gene>
<protein>
    <submittedName>
        <fullName evidence="1">Uncharacterized protein</fullName>
    </submittedName>
</protein>
<name>A0A0B7K3H8_BIOOC</name>
<dbReference type="EMBL" id="CDPU01000024">
    <property type="protein sequence ID" value="CEO51739.1"/>
    <property type="molecule type" value="Genomic_DNA"/>
</dbReference>
<sequence length="62" mass="7448">MNLDAYLKFDHDRRERFQPFVTGRDERHPTQDSRGVFEFLDCLFLLNRANRRAASIYTAVDR</sequence>
<dbReference type="AlphaFoldDB" id="A0A0B7K3H8"/>
<accession>A0A0B7K3H8</accession>
<reference evidence="1" key="1">
    <citation type="submission" date="2015-01" db="EMBL/GenBank/DDBJ databases">
        <authorList>
            <person name="Durling Mikael"/>
        </authorList>
    </citation>
    <scope>NUCLEOTIDE SEQUENCE</scope>
</reference>
<evidence type="ECO:0000313" key="1">
    <source>
        <dbReference type="EMBL" id="CEO51739.1"/>
    </source>
</evidence>
<organism evidence="1">
    <name type="scientific">Bionectria ochroleuca</name>
    <name type="common">Gliocladium roseum</name>
    <dbReference type="NCBI Taxonomy" id="29856"/>
    <lineage>
        <taxon>Eukaryota</taxon>
        <taxon>Fungi</taxon>
        <taxon>Dikarya</taxon>
        <taxon>Ascomycota</taxon>
        <taxon>Pezizomycotina</taxon>
        <taxon>Sordariomycetes</taxon>
        <taxon>Hypocreomycetidae</taxon>
        <taxon>Hypocreales</taxon>
        <taxon>Bionectriaceae</taxon>
        <taxon>Clonostachys</taxon>
    </lineage>
</organism>
<proteinExistence type="predicted"/>